<dbReference type="PROSITE" id="PS50025">
    <property type="entry name" value="LAM_G_DOMAIN"/>
    <property type="match status" value="3"/>
</dbReference>
<dbReference type="Gene3D" id="4.10.400.10">
    <property type="entry name" value="Low-density Lipoprotein Receptor"/>
    <property type="match status" value="13"/>
</dbReference>
<feature type="region of interest" description="Disordered" evidence="17">
    <location>
        <begin position="2325"/>
        <end position="2349"/>
    </location>
</feature>
<protein>
    <recommendedName>
        <fullName evidence="25">Basement membrane-specific heparan sulfate proteoglycan core protein</fullName>
    </recommendedName>
</protein>
<dbReference type="Pfam" id="PF24973">
    <property type="entry name" value="EGF_LMN_ATRN"/>
    <property type="match status" value="1"/>
</dbReference>
<keyword evidence="7" id="KW-0130">Cell adhesion</keyword>
<dbReference type="GO" id="GO:0005509">
    <property type="term" value="F:calcium ion binding"/>
    <property type="evidence" value="ECO:0007669"/>
    <property type="project" value="InterPro"/>
</dbReference>
<dbReference type="InterPro" id="IPR007110">
    <property type="entry name" value="Ig-like_dom"/>
</dbReference>
<dbReference type="GO" id="GO:0007411">
    <property type="term" value="P:axon guidance"/>
    <property type="evidence" value="ECO:0007669"/>
    <property type="project" value="TreeGrafter"/>
</dbReference>
<feature type="disulfide bond" evidence="15">
    <location>
        <begin position="571"/>
        <end position="586"/>
    </location>
</feature>
<feature type="domain" description="Laminin EGF-like" evidence="20">
    <location>
        <begin position="1365"/>
        <end position="1411"/>
    </location>
</feature>
<feature type="disulfide bond" evidence="16">
    <location>
        <begin position="1384"/>
        <end position="1393"/>
    </location>
</feature>
<evidence type="ECO:0000256" key="9">
    <source>
        <dbReference type="ARBA" id="ARBA00023157"/>
    </source>
</evidence>
<accession>A0A5N4AK56</accession>
<feature type="disulfide bond" evidence="15">
    <location>
        <begin position="76"/>
        <end position="94"/>
    </location>
</feature>
<feature type="domain" description="Ig-like" evidence="21">
    <location>
        <begin position="2735"/>
        <end position="2822"/>
    </location>
</feature>
<feature type="disulfide bond" evidence="13">
    <location>
        <begin position="3310"/>
        <end position="3319"/>
    </location>
</feature>
<dbReference type="InterPro" id="IPR000742">
    <property type="entry name" value="EGF"/>
</dbReference>
<sequence>MCASGGCISSHLRCNYYMDCRDGSDEFNCVEGCSQGQIKCNDGSCIEGHLCDGIFDCVDASDERNCSVCNLDEFRCENGDCIAEDFRCDGRKDCNDGSDEVDCVLQCPGDSFRCGDGVCLDVKRRCDGYPDCRDNSDELGCTGVIEHNTTTSPVSCGADQFQCGDKTCIGIDFRCDKYQDCNDGSDEIGCEACEADQFQCGDKSCIRKEFVCDTFEDCQDGTDEEGCTATNCQSGEFSCEDGKCIPEHLRCDGRSDCANGIDEFDCAPPTKHCQGYEFTCKDGSCIPNYLVCDGTPHCKDGSDETECGCRADEYQCASGTCIAGHLRCNYRNDCNDGSDEINCGTEPTPTEPPVTIPPRFPDPGSGVANCPWGQRMCNSGDQCLPYSAFCNGRYECNDLSDETNCPGVTGGLHLKTYPNEQTIKERREVVFQCRDEGPLRAKVKWIRGNGLPLPQGTRDNAGRLEIPNIQMDQGGAYTCVAIGYPPSTPGAQVNVYLTVEAHIAPAPRPPKACELHEATCSNGDCIAKHLVCNGVFDCKDGSDETRCSSHGCEPNEFKCNNKKCVLKTWRCDGDDDCGDGTDEASCATNPPGSPCQHHEFACHAGNQCIPKSYHCDHERDCADGSDEVGCSAVVIAKPPPPMVNLNVGALFVITCTAVGVPMPEVVWRLNWGHIPEKCTTTSVGGVGTLTCPNIQIEDQGAYSCEAINIFGAVFARPDTILVVNGGAPICPKGTFNEEARNQDECISCFCFGATADCRSADLFIYQLQPPFNAHKYLGVRVDPYSGVVDIRDEPIYRGAEPKVSPVGQNGVHAVLAAPYGDLAQSDVLPYFDLPDNFVGNQLKSYGGYLKYKLRYDGYGRPLTAPDVILTGNGYTLLHIGNPHQAGREEDISVRFFAGEWVRRSPNAPEAIATREDIMMVLENVEHILIKLQYVDGHLDTALTNIDMDSAAVRNTGLGQAIYVEQCSCPAGYSGLSCESCAPGFSRHKSGPWLGQCYKEVATCQPGTYGDPSNGIPCRPCPCPLTDSRNQFGHTCQLESDGQVTCQCPPGYVGRRCEQCSSGYTGNPLVPGDYCKPGIGCNPDGSLNYAGQRCDCKQNTYGPTCNQCKPNTFHLSSENQFGCIACFCMGITQQCTSSNWYRDSINIAFTSSQHDVRLVEALRKEVPIRDGIRLDQNANEIVYSSFNSQNQDVLYWSLPSRFLGDKISAYGGYLRYTIRYVPTPGGQSSRNTAPDVELISENHINLLYFARDNSQPNTKQTFSVPLLEQHWQRSDGQKVDREHLLMALADLQAILIKATYTTNTLEASLISVSLDVASERNTGRERALAVEQCQCPAGYRGLSCEDCDVGYTRAPEGIYLGLCELCSCNGHSNECDPETGACFNCRDHTSGANCEQCLPGFELDPRTGECKSQAQTCECNPAGALSSVCVGGYCHCKTNVEGPRCDHCRPGTFGLNHTNPEGCQKCFCSGITDQCVESNFYIEQLPSQILSQDHHGFSLTSKTRQQSITSDFLINVAENKIGYTFRSRVPESMYWTLPPEFKGDQIKSYGGRLEFTQQYSDQGAGYSPDQDVIISGNDLTIYWTHTSPPQPNRDNKVRVPLSVGNWQRVDWRSGPQPASRADILTVLAHITEILVRATLSPYTTASYISDIALDTAVEQYTGQPKARDVEVCRCPPGYRGTSCELCAPGYYRDINDLQAGPLGSCTKCPCSGNEESCNLGPDNRVVCHCLPGYTGPTCSSIEQITTTTETIYTPPPPPVIVVEIEGPQIKIVEVGQTVRLYCSASSSSSSSPVQLKWYKDGGHLAPNHAIDDGRGILVITDVVVSDSGNYVCQASDGFVIVTQYTTVTVGPPNPAVPPTVSITPSYIQVQENQQIEVHCVARGNPAPSLQWRRVDRPQMNERHSFINGVFRIPYAQKSDEGQYECVATNSAGVQGSTVYIQVFQQSPEPAIKVTITPAQYYGKIRETFSLTCDAPRPWRSMVWSREDGQPLPYSSSRSEDERVLTVYDAKLEDSGTYVCSVTAQTTRGNGTAYVSISAEESGEYPKVSVDPTQVTVDQGSTIELRCEATGVPAPTIQWTRVTDPLGPNAQQIGSVLKIQNVQIRDRGVYVCVASNRNGVAQSSSIIEVERREAPVIEIHPSKALTVTAGGSLIMQCRIITGSPQPSVHWSRPNGQPLSNTIEQLSNGVLRFTSISLVEAGEYMCTAENTAGKTTAIGHLEVHTQPSLTISPRSGILNVREGEYVRLECRATGVPQPTVQWSKQFVSYSGAAQESHASPLSGLVPNVAVYEITRVTSSDQGYYVCQGQNSAGTAEERVSLVVDSVPERGDITGEDGSAGNAGNEVTQYPPYVTPRVPYKDNEHIPTYGDKTFTAPVGTRAELRCQTKTQAGSDPLYVNWVRGENSTLPENSVVRGGTLFIDNVQPTDGGEYRCLGVHPSGAIVFSFSAHLVVVSPPRITLHPPKQVVRPGDNAHIECAATGQQPISITWTPVGREMPASGSAEGGNLRFIGIQISDAGRYRCTAINSAGEADAVADVVVQDYHQQTTTITAENRQQVAAVGTSITLHCVVRGGQEQPPSSIRWFREHLPLSPNSHVNGDYLQIVNVRQEDGGRYFCEVAAEGGTASDYIDVHVQHQATDDRFSSSSSSGGSPLLDIQSSSPTCRIGDTVDLYCRSNEPGVITSWSKVNGRFEDNIQTSGGTLRFSSAIRENAGTYRCEARGSQGVYSKDYVFEVIDPHYENVQGEQPIETKTAPQGSSIVMECRTDLQQPVMYQWSKPGGVLHRDISPHSRTIQIDEVKGTDAGTYVCTASNSHTSIDIPTILVVTGIVPYFAQAPNSFIALPTLPDAYIQFTIEVSFKPEVQDGLILFNGHKKSSSKTDFIALALVNGVPTFYFNLGQGVTTVRANSPIQLGQWHSIKVSRNRKRGTMYVDGKGPFTGVTDGKFVGLDLNEPLYIGGVPNFRDVPAELQIESGFVGCISRLKIGHAHQDIIRDAINKDGITTCETCSENPCHNQGVCQEALTAEGYTCLCQTGYSGPTCNKHGGEACTPYACGPGRCIDTENNFKCLCPLGRAGRRCEQEISVYEPAFSKDAYIAYPTPRPQRRLKVSLKFKARDLRDGILLYCAESEEGHGDFASLSIKDRHVEFRFDVGSDPVVIRSDREVQPGEWIAVTASKFLNEGRLLVNGDAPVTQRVPGNHKALNLQTSLYVGGIDKQKVHLNHGVGVDAGFDGCISEISVSGLDLNIIQSVSESANIEDCSASPVQKNDNDIRPHQGYLPKPYNARQTGCSSNPCRNDGQCYPLSPVDYQCNCVHGYSGRNCEIAPNLCDHLRPCLNGGSCHGNTSTYSCGCPMGYTGTNCEQRADIRNEVNFNGNGYVELNRGLLNHKNIDENEVIAFELSTNASNGLIFWHGQRPTEDGRGKDYISLAVVGGYLEYSFELGSGPAIIYNNEVRINDGERHRVILKRRGRWGSIEVDNDHIVEGNADGYIYEMNCNGNIYLGGTPNNTFMTGGRYSQGFSGCIYGFEVQDSRMLDIGAKAVSGVNVKPCSSGYGDGENDLY</sequence>
<dbReference type="GO" id="GO:0070593">
    <property type="term" value="P:dendrite self-avoidance"/>
    <property type="evidence" value="ECO:0007669"/>
    <property type="project" value="TreeGrafter"/>
</dbReference>
<feature type="domain" description="Ig-like" evidence="21">
    <location>
        <begin position="638"/>
        <end position="708"/>
    </location>
</feature>
<evidence type="ECO:0000259" key="18">
    <source>
        <dbReference type="PROSITE" id="PS50025"/>
    </source>
</evidence>
<dbReference type="SMART" id="SM00281">
    <property type="entry name" value="LamB"/>
    <property type="match status" value="3"/>
</dbReference>
<feature type="domain" description="Laminin G" evidence="18">
    <location>
        <begin position="2827"/>
        <end position="3005"/>
    </location>
</feature>
<evidence type="ECO:0000256" key="1">
    <source>
        <dbReference type="ARBA" id="ARBA00004302"/>
    </source>
</evidence>
<dbReference type="Pfam" id="PF13927">
    <property type="entry name" value="Ig_3"/>
    <property type="match status" value="10"/>
</dbReference>
<feature type="disulfide bond" evidence="15">
    <location>
        <begin position="163"/>
        <end position="181"/>
    </location>
</feature>
<dbReference type="FunFam" id="2.10.25.10:FF:000454">
    <property type="entry name" value="Laminin subunit alpha 1"/>
    <property type="match status" value="1"/>
</dbReference>
<keyword evidence="6" id="KW-0084">Basement membrane</keyword>
<gene>
    <name evidence="23" type="ORF">PPYR_08656</name>
</gene>
<feature type="disulfide bond" evidence="15">
    <location>
        <begin position="251"/>
        <end position="266"/>
    </location>
</feature>
<feature type="disulfide bond" evidence="15">
    <location>
        <begin position="107"/>
        <end position="119"/>
    </location>
</feature>
<dbReference type="SUPFAM" id="SSF57196">
    <property type="entry name" value="EGF/Laminin"/>
    <property type="match status" value="3"/>
</dbReference>
<dbReference type="InterPro" id="IPR056863">
    <property type="entry name" value="LMN_ATRN_NET-like_EGF"/>
</dbReference>
<dbReference type="SMART" id="SM00409">
    <property type="entry name" value="IG"/>
    <property type="match status" value="13"/>
</dbReference>
<feature type="disulfide bond" evidence="15">
    <location>
        <begin position="239"/>
        <end position="257"/>
    </location>
</feature>
<dbReference type="InterPro" id="IPR000152">
    <property type="entry name" value="EGF-type_Asp/Asn_hydroxyl_site"/>
</dbReference>
<feature type="domain" description="EGF-like" evidence="19">
    <location>
        <begin position="3003"/>
        <end position="3039"/>
    </location>
</feature>
<feature type="disulfide bond" evidence="15">
    <location>
        <begin position="212"/>
        <end position="227"/>
    </location>
</feature>
<dbReference type="InterPro" id="IPR009030">
    <property type="entry name" value="Growth_fac_rcpt_cys_sf"/>
</dbReference>
<dbReference type="PANTHER" id="PTHR10075:SF100">
    <property type="entry name" value="FASCICLIN-2"/>
    <property type="match status" value="1"/>
</dbReference>
<dbReference type="GO" id="GO:0048513">
    <property type="term" value="P:animal organ development"/>
    <property type="evidence" value="ECO:0007669"/>
    <property type="project" value="UniProtKB-ARBA"/>
</dbReference>
<dbReference type="PROSITE" id="PS01209">
    <property type="entry name" value="LDLRA_1"/>
    <property type="match status" value="6"/>
</dbReference>
<feature type="domain" description="Laminin IV type A" evidence="22">
    <location>
        <begin position="1150"/>
        <end position="1331"/>
    </location>
</feature>
<dbReference type="Pfam" id="PF00047">
    <property type="entry name" value="ig"/>
    <property type="match status" value="2"/>
</dbReference>
<evidence type="ECO:0000256" key="16">
    <source>
        <dbReference type="PROSITE-ProRule" id="PRU00460"/>
    </source>
</evidence>
<feature type="disulfide bond" evidence="15">
    <location>
        <begin position="552"/>
        <end position="564"/>
    </location>
</feature>
<keyword evidence="10" id="KW-0325">Glycoprotein</keyword>
<dbReference type="SMART" id="SM00179">
    <property type="entry name" value="EGF_CA"/>
    <property type="match status" value="5"/>
</dbReference>
<evidence type="ECO:0000256" key="5">
    <source>
        <dbReference type="ARBA" id="ARBA00022737"/>
    </source>
</evidence>
<evidence type="ECO:0000256" key="4">
    <source>
        <dbReference type="ARBA" id="ARBA00022729"/>
    </source>
</evidence>
<dbReference type="FunFam" id="2.10.25.10:FF:000090">
    <property type="entry name" value="laminin subunit alpha"/>
    <property type="match status" value="1"/>
</dbReference>
<keyword evidence="11 16" id="KW-0424">Laminin EGF-like domain</keyword>
<dbReference type="GO" id="GO:0005886">
    <property type="term" value="C:plasma membrane"/>
    <property type="evidence" value="ECO:0007669"/>
    <property type="project" value="TreeGrafter"/>
</dbReference>
<evidence type="ECO:0000256" key="2">
    <source>
        <dbReference type="ARBA" id="ARBA00022525"/>
    </source>
</evidence>
<dbReference type="Gene3D" id="2.60.40.10">
    <property type="entry name" value="Immunoglobulins"/>
    <property type="match status" value="13"/>
</dbReference>
<evidence type="ECO:0000256" key="8">
    <source>
        <dbReference type="ARBA" id="ARBA00023054"/>
    </source>
</evidence>
<dbReference type="PROSITE" id="PS00022">
    <property type="entry name" value="EGF_1"/>
    <property type="match status" value="7"/>
</dbReference>
<organism evidence="23 24">
    <name type="scientific">Photinus pyralis</name>
    <name type="common">Common eastern firefly</name>
    <name type="synonym">Lampyris pyralis</name>
    <dbReference type="NCBI Taxonomy" id="7054"/>
    <lineage>
        <taxon>Eukaryota</taxon>
        <taxon>Metazoa</taxon>
        <taxon>Ecdysozoa</taxon>
        <taxon>Arthropoda</taxon>
        <taxon>Hexapoda</taxon>
        <taxon>Insecta</taxon>
        <taxon>Pterygota</taxon>
        <taxon>Neoptera</taxon>
        <taxon>Endopterygota</taxon>
        <taxon>Coleoptera</taxon>
        <taxon>Polyphaga</taxon>
        <taxon>Elateriformia</taxon>
        <taxon>Elateroidea</taxon>
        <taxon>Lampyridae</taxon>
        <taxon>Lampyrinae</taxon>
        <taxon>Photinus</taxon>
    </lineage>
</organism>
<dbReference type="Pfam" id="PF00054">
    <property type="entry name" value="Laminin_G_1"/>
    <property type="match status" value="2"/>
</dbReference>
<dbReference type="CDD" id="cd00096">
    <property type="entry name" value="Ig"/>
    <property type="match status" value="2"/>
</dbReference>
<feature type="disulfide bond" evidence="15">
    <location>
        <begin position="292"/>
        <end position="307"/>
    </location>
</feature>
<keyword evidence="3" id="KW-0272">Extracellular matrix</keyword>
<evidence type="ECO:0000256" key="10">
    <source>
        <dbReference type="ARBA" id="ARBA00023180"/>
    </source>
</evidence>
<feature type="domain" description="Laminin IV type A" evidence="22">
    <location>
        <begin position="791"/>
        <end position="965"/>
    </location>
</feature>
<feature type="disulfide bond" evidence="15">
    <location>
        <begin position="14"/>
        <end position="29"/>
    </location>
</feature>
<feature type="domain" description="Laminin G" evidence="18">
    <location>
        <begin position="3367"/>
        <end position="3547"/>
    </location>
</feature>
<dbReference type="GO" id="GO:0098632">
    <property type="term" value="F:cell-cell adhesion mediator activity"/>
    <property type="evidence" value="ECO:0007669"/>
    <property type="project" value="TreeGrafter"/>
</dbReference>
<feature type="disulfide bond" evidence="13">
    <location>
        <begin position="3046"/>
        <end position="3056"/>
    </location>
</feature>
<feature type="disulfide bond" evidence="15">
    <location>
        <begin position="615"/>
        <end position="630"/>
    </location>
</feature>
<feature type="domain" description="Ig-like" evidence="21">
    <location>
        <begin position="2650"/>
        <end position="2731"/>
    </location>
</feature>
<dbReference type="CDD" id="cd00112">
    <property type="entry name" value="LDLa"/>
    <property type="match status" value="12"/>
</dbReference>
<feature type="disulfide bond" evidence="13">
    <location>
        <begin position="3067"/>
        <end position="3076"/>
    </location>
</feature>
<dbReference type="PROSITE" id="PS51115">
    <property type="entry name" value="LAMININ_IVA"/>
    <property type="match status" value="3"/>
</dbReference>
<feature type="disulfide bond" evidence="15">
    <location>
        <begin position="88"/>
        <end position="103"/>
    </location>
</feature>
<dbReference type="FunCoup" id="A0A5N4AK56">
    <property type="interactions" value="186"/>
</dbReference>
<feature type="disulfide bond" evidence="15">
    <location>
        <begin position="559"/>
        <end position="577"/>
    </location>
</feature>
<feature type="disulfide bond" evidence="15">
    <location>
        <begin position="328"/>
        <end position="343"/>
    </location>
</feature>
<feature type="disulfide bond" evidence="15">
    <location>
        <begin position="273"/>
        <end position="285"/>
    </location>
</feature>
<keyword evidence="8" id="KW-0175">Coiled coil</keyword>
<feature type="domain" description="Ig-like" evidence="21">
    <location>
        <begin position="1948"/>
        <end position="2036"/>
    </location>
</feature>
<feature type="domain" description="Laminin IV type A" evidence="22">
    <location>
        <begin position="1491"/>
        <end position="1670"/>
    </location>
</feature>
<evidence type="ECO:0000256" key="13">
    <source>
        <dbReference type="PROSITE-ProRule" id="PRU00076"/>
    </source>
</evidence>
<feature type="disulfide bond" evidence="13">
    <location>
        <begin position="3349"/>
        <end position="3358"/>
    </location>
</feature>
<feature type="domain" description="Laminin G" evidence="18">
    <location>
        <begin position="3082"/>
        <end position="3257"/>
    </location>
</feature>
<feature type="domain" description="Laminin EGF-like" evidence="20">
    <location>
        <begin position="1416"/>
        <end position="1464"/>
    </location>
</feature>
<feature type="disulfide bond" evidence="15">
    <location>
        <begin position="2"/>
        <end position="20"/>
    </location>
</feature>
<evidence type="ECO:0000256" key="6">
    <source>
        <dbReference type="ARBA" id="ARBA00022869"/>
    </source>
</evidence>
<dbReference type="Gene3D" id="2.170.300.10">
    <property type="entry name" value="Tie2 ligand-binding domain superfamily"/>
    <property type="match status" value="1"/>
</dbReference>
<dbReference type="InterPro" id="IPR002172">
    <property type="entry name" value="LDrepeatLR_classA_rpt"/>
</dbReference>
<feature type="disulfide bond" evidence="13">
    <location>
        <begin position="3010"/>
        <end position="3027"/>
    </location>
</feature>
<dbReference type="PROSITE" id="PS50835">
    <property type="entry name" value="IG_LIKE"/>
    <property type="match status" value="13"/>
</dbReference>
<dbReference type="InParanoid" id="A0A5N4AK56"/>
<feature type="disulfide bond" evidence="15">
    <location>
        <begin position="114"/>
        <end position="132"/>
    </location>
</feature>
<feature type="domain" description="Ig-like" evidence="21">
    <location>
        <begin position="2044"/>
        <end position="2126"/>
    </location>
</feature>
<feature type="domain" description="EGF-like" evidence="19">
    <location>
        <begin position="3042"/>
        <end position="3077"/>
    </location>
</feature>
<evidence type="ECO:0000256" key="11">
    <source>
        <dbReference type="ARBA" id="ARBA00023292"/>
    </source>
</evidence>
<evidence type="ECO:0000256" key="3">
    <source>
        <dbReference type="ARBA" id="ARBA00022530"/>
    </source>
</evidence>
<dbReference type="SUPFAM" id="SSF57184">
    <property type="entry name" value="Growth factor receptor domain"/>
    <property type="match status" value="1"/>
</dbReference>
<comment type="caution">
    <text evidence="23">The sequence shown here is derived from an EMBL/GenBank/DDBJ whole genome shotgun (WGS) entry which is preliminary data.</text>
</comment>
<feature type="disulfide bond" evidence="15">
    <location>
        <begin position="232"/>
        <end position="244"/>
    </location>
</feature>
<dbReference type="InterPro" id="IPR023415">
    <property type="entry name" value="LDLR_class-A_CS"/>
</dbReference>
<dbReference type="PRINTS" id="PR00261">
    <property type="entry name" value="LDLRECEPTOR"/>
</dbReference>
<dbReference type="PROSITE" id="PS00010">
    <property type="entry name" value="ASX_HYDROXYL"/>
    <property type="match status" value="1"/>
</dbReference>
<dbReference type="GO" id="GO:0030424">
    <property type="term" value="C:axon"/>
    <property type="evidence" value="ECO:0007669"/>
    <property type="project" value="TreeGrafter"/>
</dbReference>
<evidence type="ECO:0000259" key="22">
    <source>
        <dbReference type="PROSITE" id="PS51115"/>
    </source>
</evidence>
<evidence type="ECO:0000259" key="20">
    <source>
        <dbReference type="PROSITE" id="PS50027"/>
    </source>
</evidence>
<dbReference type="FunFam" id="2.60.40.10:FF:000032">
    <property type="entry name" value="palladin isoform X1"/>
    <property type="match status" value="1"/>
</dbReference>
<dbReference type="PROSITE" id="PS50026">
    <property type="entry name" value="EGF_3"/>
    <property type="match status" value="5"/>
</dbReference>
<feature type="domain" description="Ig-like" evidence="21">
    <location>
        <begin position="1756"/>
        <end position="1847"/>
    </location>
</feature>
<dbReference type="CDD" id="cd00110">
    <property type="entry name" value="LamG"/>
    <property type="match status" value="3"/>
</dbReference>
<dbReference type="InterPro" id="IPR001791">
    <property type="entry name" value="Laminin_G"/>
</dbReference>
<evidence type="ECO:0000313" key="24">
    <source>
        <dbReference type="Proteomes" id="UP000327044"/>
    </source>
</evidence>
<evidence type="ECO:0000256" key="17">
    <source>
        <dbReference type="SAM" id="MobiDB-lite"/>
    </source>
</evidence>
<dbReference type="PANTHER" id="PTHR10075">
    <property type="entry name" value="BASIGIN RELATED"/>
    <property type="match status" value="1"/>
</dbReference>
<feature type="disulfide bond" evidence="15">
    <location>
        <begin position="175"/>
        <end position="190"/>
    </location>
</feature>
<feature type="disulfide bond" evidence="15">
    <location>
        <begin position="532"/>
        <end position="547"/>
    </location>
</feature>
<name>A0A5N4AK56_PHOPY</name>
<dbReference type="SMART" id="SM00408">
    <property type="entry name" value="IGc2"/>
    <property type="match status" value="13"/>
</dbReference>
<dbReference type="InterPro" id="IPR000034">
    <property type="entry name" value="Laminin_IV"/>
</dbReference>
<keyword evidence="24" id="KW-1185">Reference proteome</keyword>
<evidence type="ECO:0000256" key="14">
    <source>
        <dbReference type="PROSITE-ProRule" id="PRU00122"/>
    </source>
</evidence>
<dbReference type="InterPro" id="IPR013783">
    <property type="entry name" value="Ig-like_fold"/>
</dbReference>
<dbReference type="PROSITE" id="PS01248">
    <property type="entry name" value="EGF_LAM_1"/>
    <property type="match status" value="3"/>
</dbReference>
<dbReference type="InterPro" id="IPR003599">
    <property type="entry name" value="Ig_sub"/>
</dbReference>
<feature type="disulfide bond" evidence="15">
    <location>
        <begin position="126"/>
        <end position="141"/>
    </location>
</feature>
<evidence type="ECO:0000313" key="23">
    <source>
        <dbReference type="EMBL" id="KAB0797663.1"/>
    </source>
</evidence>
<dbReference type="CDD" id="cd00054">
    <property type="entry name" value="EGF_CA"/>
    <property type="match status" value="4"/>
</dbReference>
<feature type="domain" description="Ig-like" evidence="21">
    <location>
        <begin position="2224"/>
        <end position="2317"/>
    </location>
</feature>
<evidence type="ECO:0000259" key="21">
    <source>
        <dbReference type="PROSITE" id="PS50835"/>
    </source>
</evidence>
<feature type="domain" description="Ig-like" evidence="21">
    <location>
        <begin position="1857"/>
        <end position="1940"/>
    </location>
</feature>
<keyword evidence="13" id="KW-0245">EGF-like domain</keyword>
<feature type="disulfide bond" evidence="15">
    <location>
        <begin position="390"/>
        <end position="405"/>
    </location>
</feature>
<evidence type="ECO:0000256" key="15">
    <source>
        <dbReference type="PROSITE-ProRule" id="PRU00124"/>
    </source>
</evidence>
<dbReference type="InterPro" id="IPR003598">
    <property type="entry name" value="Ig_sub2"/>
</dbReference>
<feature type="disulfide bond" evidence="15">
    <location>
        <begin position="309"/>
        <end position="321"/>
    </location>
</feature>
<dbReference type="Gene3D" id="2.10.25.10">
    <property type="entry name" value="Laminin"/>
    <property type="match status" value="7"/>
</dbReference>
<dbReference type="SUPFAM" id="SSF57424">
    <property type="entry name" value="LDL receptor-like module"/>
    <property type="match status" value="13"/>
</dbReference>
<dbReference type="FunFam" id="2.10.25.10:FF:000065">
    <property type="entry name" value="Laminin subunit beta 1"/>
    <property type="match status" value="1"/>
</dbReference>
<dbReference type="Gene3D" id="2.60.120.200">
    <property type="match status" value="3"/>
</dbReference>
<dbReference type="PROSITE" id="PS50068">
    <property type="entry name" value="LDLRA_2"/>
    <property type="match status" value="13"/>
</dbReference>
<feature type="disulfide bond" evidence="15">
    <location>
        <begin position="69"/>
        <end position="81"/>
    </location>
</feature>
<evidence type="ECO:0000259" key="19">
    <source>
        <dbReference type="PROSITE" id="PS50026"/>
    </source>
</evidence>
<evidence type="ECO:0000256" key="12">
    <source>
        <dbReference type="ARBA" id="ARBA00023319"/>
    </source>
</evidence>
<feature type="domain" description="Ig-like" evidence="21">
    <location>
        <begin position="406"/>
        <end position="498"/>
    </location>
</feature>
<feature type="domain" description="EGF-like" evidence="19">
    <location>
        <begin position="1021"/>
        <end position="1057"/>
    </location>
</feature>
<dbReference type="InterPro" id="IPR002049">
    <property type="entry name" value="LE_dom"/>
</dbReference>
<dbReference type="InterPro" id="IPR001881">
    <property type="entry name" value="EGF-like_Ca-bd_dom"/>
</dbReference>
<feature type="disulfide bond" evidence="15">
    <location>
        <begin position="200"/>
        <end position="218"/>
    </location>
</feature>
<dbReference type="InterPro" id="IPR013151">
    <property type="entry name" value="Immunoglobulin_dom"/>
</dbReference>
<dbReference type="FunFam" id="2.10.25.10:FF:000033">
    <property type="entry name" value="Laminin subunit alpha 2"/>
    <property type="match status" value="1"/>
</dbReference>
<dbReference type="SUPFAM" id="SSF49899">
    <property type="entry name" value="Concanavalin A-like lectins/glucanases"/>
    <property type="match status" value="3"/>
</dbReference>
<feature type="disulfide bond" evidence="15">
    <location>
        <begin position="33"/>
        <end position="45"/>
    </location>
</feature>
<evidence type="ECO:0000256" key="7">
    <source>
        <dbReference type="ARBA" id="ARBA00022889"/>
    </source>
</evidence>
<dbReference type="InterPro" id="IPR036055">
    <property type="entry name" value="LDL_receptor-like_sf"/>
</dbReference>
<feature type="domain" description="EGF-like" evidence="19">
    <location>
        <begin position="3322"/>
        <end position="3359"/>
    </location>
</feature>
<dbReference type="SMART" id="SM00181">
    <property type="entry name" value="EGF"/>
    <property type="match status" value="11"/>
</dbReference>
<feature type="disulfide bond" evidence="15">
    <location>
        <begin position="280"/>
        <end position="298"/>
    </location>
</feature>
<dbReference type="Pfam" id="PF00057">
    <property type="entry name" value="Ldl_recept_a"/>
    <property type="match status" value="12"/>
</dbReference>
<dbReference type="InterPro" id="IPR036179">
    <property type="entry name" value="Ig-like_dom_sf"/>
</dbReference>
<dbReference type="Pfam" id="PF02210">
    <property type="entry name" value="Laminin_G_2"/>
    <property type="match status" value="1"/>
</dbReference>
<reference evidence="23 24" key="1">
    <citation type="journal article" date="2018" name="Elife">
        <title>Firefly genomes illuminate parallel origins of bioluminescence in beetles.</title>
        <authorList>
            <person name="Fallon T.R."/>
            <person name="Lower S.E."/>
            <person name="Chang C.H."/>
            <person name="Bessho-Uehara M."/>
            <person name="Martin G.J."/>
            <person name="Bewick A.J."/>
            <person name="Behringer M."/>
            <person name="Debat H.J."/>
            <person name="Wong I."/>
            <person name="Day J.C."/>
            <person name="Suvorov A."/>
            <person name="Silva C.J."/>
            <person name="Stanger-Hall K.F."/>
            <person name="Hall D.W."/>
            <person name="Schmitz R.J."/>
            <person name="Nelson D.R."/>
            <person name="Lewis S.M."/>
            <person name="Shigenobu S."/>
            <person name="Bybee S.M."/>
            <person name="Larracuente A.M."/>
            <person name="Oba Y."/>
            <person name="Weng J.K."/>
        </authorList>
    </citation>
    <scope>NUCLEOTIDE SEQUENCE [LARGE SCALE GENOMIC DNA]</scope>
    <source>
        <strain evidence="23">1611_PpyrPB1</strain>
        <tissue evidence="23">Whole body</tissue>
    </source>
</reference>
<dbReference type="CDD" id="cd00055">
    <property type="entry name" value="EGF_Lam"/>
    <property type="match status" value="5"/>
</dbReference>
<dbReference type="SMART" id="SM00180">
    <property type="entry name" value="EGF_Lam"/>
    <property type="match status" value="6"/>
</dbReference>
<comment type="caution">
    <text evidence="13">Lacks conserved residue(s) required for the propagation of feature annotation.</text>
</comment>
<feature type="domain" description="Ig-like" evidence="21">
    <location>
        <begin position="2454"/>
        <end position="2536"/>
    </location>
</feature>
<evidence type="ECO:0008006" key="25">
    <source>
        <dbReference type="Google" id="ProtNLM"/>
    </source>
</evidence>
<dbReference type="SMART" id="SM00192">
    <property type="entry name" value="LDLa"/>
    <property type="match status" value="13"/>
</dbReference>
<dbReference type="SUPFAM" id="SSF48726">
    <property type="entry name" value="Immunoglobulin"/>
    <property type="match status" value="13"/>
</dbReference>
<feature type="disulfide bond" evidence="15">
    <location>
        <begin position="193"/>
        <end position="205"/>
    </location>
</feature>
<feature type="domain" description="EGF-like" evidence="19">
    <location>
        <begin position="3283"/>
        <end position="3320"/>
    </location>
</feature>
<feature type="disulfide bond" evidence="16">
    <location>
        <begin position="1416"/>
        <end position="1428"/>
    </location>
</feature>
<feature type="domain" description="Ig-like" evidence="21">
    <location>
        <begin position="2133"/>
        <end position="2214"/>
    </location>
</feature>
<feature type="domain" description="Ig-like" evidence="21">
    <location>
        <begin position="2348"/>
        <end position="2431"/>
    </location>
</feature>
<dbReference type="Pfam" id="PF00053">
    <property type="entry name" value="EGF_laminin"/>
    <property type="match status" value="6"/>
</dbReference>
<feature type="disulfide bond" evidence="13">
    <location>
        <begin position="3029"/>
        <end position="3038"/>
    </location>
</feature>
<feature type="disulfide bond" evidence="15">
    <location>
        <begin position="316"/>
        <end position="334"/>
    </location>
</feature>
<keyword evidence="5" id="KW-0677">Repeat</keyword>
<feature type="disulfide bond" evidence="15">
    <location>
        <begin position="51"/>
        <end position="66"/>
    </location>
</feature>
<keyword evidence="9 13" id="KW-1015">Disulfide bond</keyword>
<feature type="disulfide bond" evidence="16">
    <location>
        <begin position="1435"/>
        <end position="1444"/>
    </location>
</feature>
<keyword evidence="4" id="KW-0732">Signal</keyword>
<feature type="disulfide bond" evidence="15">
    <location>
        <begin position="156"/>
        <end position="168"/>
    </location>
</feature>
<keyword evidence="12" id="KW-0393">Immunoglobulin domain</keyword>
<feature type="disulfide bond" evidence="15">
    <location>
        <begin position="520"/>
        <end position="538"/>
    </location>
</feature>
<dbReference type="FunFam" id="4.10.400.10:FF:000062">
    <property type="entry name" value="Terribly reduced optic lobes, isoform AI"/>
    <property type="match status" value="1"/>
</dbReference>
<feature type="region of interest" description="Disordered" evidence="17">
    <location>
        <begin position="2637"/>
        <end position="2656"/>
    </location>
</feature>
<feature type="disulfide bond" evidence="15">
    <location>
        <begin position="513"/>
        <end position="525"/>
    </location>
</feature>
<dbReference type="SMART" id="SM00282">
    <property type="entry name" value="LamG"/>
    <property type="match status" value="3"/>
</dbReference>
<feature type="domain" description="Ig-like" evidence="21">
    <location>
        <begin position="2545"/>
        <end position="2630"/>
    </location>
</feature>
<comment type="subcellular location">
    <subcellularLocation>
        <location evidence="1">Secreted</location>
        <location evidence="1">Extracellular space</location>
        <location evidence="1">Extracellular matrix</location>
        <location evidence="1">Basement membrane</location>
    </subcellularLocation>
</comment>
<feature type="disulfide bond" evidence="13">
    <location>
        <begin position="1047"/>
        <end position="1056"/>
    </location>
</feature>
<dbReference type="PROSITE" id="PS50027">
    <property type="entry name" value="EGF_LAM_2"/>
    <property type="match status" value="2"/>
</dbReference>
<keyword evidence="2" id="KW-0964">Secreted</keyword>
<dbReference type="EMBL" id="VVIM01000006">
    <property type="protein sequence ID" value="KAB0797663.1"/>
    <property type="molecule type" value="Genomic_DNA"/>
</dbReference>
<proteinExistence type="predicted"/>
<dbReference type="Pfam" id="PF00052">
    <property type="entry name" value="Laminin_B"/>
    <property type="match status" value="3"/>
</dbReference>
<feature type="disulfide bond" evidence="14">
    <location>
        <begin position="3520"/>
        <end position="3547"/>
    </location>
</feature>
<dbReference type="InterPro" id="IPR013320">
    <property type="entry name" value="ConA-like_dom_sf"/>
</dbReference>
<dbReference type="Pfam" id="PF00008">
    <property type="entry name" value="EGF"/>
    <property type="match status" value="1"/>
</dbReference>
<dbReference type="GO" id="GO:0005604">
    <property type="term" value="C:basement membrane"/>
    <property type="evidence" value="ECO:0007669"/>
    <property type="project" value="UniProtKB-SubCell"/>
</dbReference>
<dbReference type="Proteomes" id="UP000327044">
    <property type="component" value="Unassembled WGS sequence"/>
</dbReference>
<dbReference type="GO" id="GO:0007156">
    <property type="term" value="P:homophilic cell adhesion via plasma membrane adhesion molecules"/>
    <property type="evidence" value="ECO:0007669"/>
    <property type="project" value="TreeGrafter"/>
</dbReference>
<dbReference type="PROSITE" id="PS01186">
    <property type="entry name" value="EGF_2"/>
    <property type="match status" value="4"/>
</dbReference>